<comment type="caution">
    <text evidence="2">The sequence shown here is derived from an EMBL/GenBank/DDBJ whole genome shotgun (WGS) entry which is preliminary data.</text>
</comment>
<reference evidence="2" key="1">
    <citation type="submission" date="2022-12" db="EMBL/GenBank/DDBJ databases">
        <title>Reference genome sequencing for broad-spectrum identification of bacterial and archaeal isolates by mass spectrometry.</title>
        <authorList>
            <person name="Sekiguchi Y."/>
            <person name="Tourlousse D.M."/>
        </authorList>
    </citation>
    <scope>NUCLEOTIDE SEQUENCE</scope>
    <source>
        <strain evidence="2">ASRB1</strain>
    </source>
</reference>
<dbReference type="PROSITE" id="PS51257">
    <property type="entry name" value="PROKAR_LIPOPROTEIN"/>
    <property type="match status" value="1"/>
</dbReference>
<keyword evidence="3" id="KW-1185">Reference proteome</keyword>
<feature type="transmembrane region" description="Helical" evidence="1">
    <location>
        <begin position="41"/>
        <end position="69"/>
    </location>
</feature>
<dbReference type="AlphaFoldDB" id="A0A9W6FWJ9"/>
<evidence type="ECO:0000313" key="2">
    <source>
        <dbReference type="EMBL" id="GLI36153.1"/>
    </source>
</evidence>
<accession>A0A9W6FWJ9</accession>
<dbReference type="EMBL" id="BSDR01000001">
    <property type="protein sequence ID" value="GLI36153.1"/>
    <property type="molecule type" value="Genomic_DNA"/>
</dbReference>
<dbReference type="RefSeq" id="WP_281796359.1">
    <property type="nucleotide sequence ID" value="NZ_BSDR01000001.1"/>
</dbReference>
<keyword evidence="1" id="KW-1133">Transmembrane helix</keyword>
<dbReference type="Proteomes" id="UP001144372">
    <property type="component" value="Unassembled WGS sequence"/>
</dbReference>
<keyword evidence="1" id="KW-0812">Transmembrane</keyword>
<evidence type="ECO:0000313" key="3">
    <source>
        <dbReference type="Proteomes" id="UP001144372"/>
    </source>
</evidence>
<sequence>MKSCRILVVLVLVFSLFGCAGMSRTEQRILSGSAIGTAAGVGAAAIVGGSLAVGAVAGAAAGAVGGVVVDQLQK</sequence>
<gene>
    <name evidence="2" type="ORF">DAMNIGENAA_35860</name>
</gene>
<proteinExistence type="predicted"/>
<evidence type="ECO:0000256" key="1">
    <source>
        <dbReference type="SAM" id="Phobius"/>
    </source>
</evidence>
<evidence type="ECO:0008006" key="4">
    <source>
        <dbReference type="Google" id="ProtNLM"/>
    </source>
</evidence>
<name>A0A9W6FWJ9_9BACT</name>
<organism evidence="2 3">
    <name type="scientific">Desulforhabdus amnigena</name>
    <dbReference type="NCBI Taxonomy" id="40218"/>
    <lineage>
        <taxon>Bacteria</taxon>
        <taxon>Pseudomonadati</taxon>
        <taxon>Thermodesulfobacteriota</taxon>
        <taxon>Syntrophobacteria</taxon>
        <taxon>Syntrophobacterales</taxon>
        <taxon>Syntrophobacteraceae</taxon>
        <taxon>Desulforhabdus</taxon>
    </lineage>
</organism>
<keyword evidence="1" id="KW-0472">Membrane</keyword>
<protein>
    <recommendedName>
        <fullName evidence="4">YMGG-like Gly-zipper domain-containing protein</fullName>
    </recommendedName>
</protein>